<evidence type="ECO:0000259" key="4">
    <source>
        <dbReference type="PROSITE" id="PS50932"/>
    </source>
</evidence>
<dbReference type="Gene3D" id="3.40.50.2300">
    <property type="match status" value="2"/>
</dbReference>
<dbReference type="SUPFAM" id="SSF47413">
    <property type="entry name" value="lambda repressor-like DNA-binding domains"/>
    <property type="match status" value="1"/>
</dbReference>
<protein>
    <submittedName>
        <fullName evidence="5">LacI family transcriptional regulator</fullName>
    </submittedName>
</protein>
<keyword evidence="3" id="KW-0804">Transcription</keyword>
<organism evidence="5 6">
    <name type="scientific">Ktedonobacter robiniae</name>
    <dbReference type="NCBI Taxonomy" id="2778365"/>
    <lineage>
        <taxon>Bacteria</taxon>
        <taxon>Bacillati</taxon>
        <taxon>Chloroflexota</taxon>
        <taxon>Ktedonobacteria</taxon>
        <taxon>Ktedonobacterales</taxon>
        <taxon>Ktedonobacteraceae</taxon>
        <taxon>Ktedonobacter</taxon>
    </lineage>
</organism>
<evidence type="ECO:0000256" key="2">
    <source>
        <dbReference type="ARBA" id="ARBA00023125"/>
    </source>
</evidence>
<evidence type="ECO:0000313" key="6">
    <source>
        <dbReference type="Proteomes" id="UP000654345"/>
    </source>
</evidence>
<evidence type="ECO:0000256" key="3">
    <source>
        <dbReference type="ARBA" id="ARBA00023163"/>
    </source>
</evidence>
<evidence type="ECO:0000313" key="5">
    <source>
        <dbReference type="EMBL" id="GHO57092.1"/>
    </source>
</evidence>
<dbReference type="InterPro" id="IPR000843">
    <property type="entry name" value="HTH_LacI"/>
</dbReference>
<reference evidence="5 6" key="1">
    <citation type="journal article" date="2021" name="Int. J. Syst. Evol. Microbiol.">
        <title>Reticulibacter mediterranei gen. nov., sp. nov., within the new family Reticulibacteraceae fam. nov., and Ktedonospora formicarum gen. nov., sp. nov., Ktedonobacter robiniae sp. nov., Dictyobacter formicarum sp. nov. and Dictyobacter arantiisoli sp. nov., belonging to the class Ktedonobacteria.</title>
        <authorList>
            <person name="Yabe S."/>
            <person name="Zheng Y."/>
            <person name="Wang C.M."/>
            <person name="Sakai Y."/>
            <person name="Abe K."/>
            <person name="Yokota A."/>
            <person name="Donadio S."/>
            <person name="Cavaletti L."/>
            <person name="Monciardini P."/>
        </authorList>
    </citation>
    <scope>NUCLEOTIDE SEQUENCE [LARGE SCALE GENOMIC DNA]</scope>
    <source>
        <strain evidence="5 6">SOSP1-30</strain>
    </source>
</reference>
<keyword evidence="6" id="KW-1185">Reference proteome</keyword>
<dbReference type="PROSITE" id="PS00356">
    <property type="entry name" value="HTH_LACI_1"/>
    <property type="match status" value="1"/>
</dbReference>
<dbReference type="PROSITE" id="PS50932">
    <property type="entry name" value="HTH_LACI_2"/>
    <property type="match status" value="1"/>
</dbReference>
<proteinExistence type="predicted"/>
<keyword evidence="2" id="KW-0238">DNA-binding</keyword>
<accession>A0ABQ3UWZ9</accession>
<dbReference type="PANTHER" id="PTHR30146">
    <property type="entry name" value="LACI-RELATED TRANSCRIPTIONAL REPRESSOR"/>
    <property type="match status" value="1"/>
</dbReference>
<gene>
    <name evidence="5" type="ORF">KSB_55670</name>
</gene>
<sequence length="337" mass="36874">MTTIADVARRAKVTTATVSNVLTQRVPVSDKTRARVLQAIKELGYRPNLVARGLAQGKTLTLALVVPTLSNPFFAEVVEEIEHVADLHDYQLLLSMTHNSPEEGKRHLERMASRWVDGFIVMGMAADIADVLSLRDSGKEVVLSVWNQDASTQTLPIVDIDFRLAGELATRHLLECGHRRIAAIVEEPVQLTRRKGFEITLTEAGIPVLPEYIRQGDSSFESGYQAALALLALPQPPTAIFAGNDWMALGAMEAIANRNLSIPHDLSVVGVDDISQAAHSHPALTTISIPKREMARAATELLLRYIQGTDIPTEPLKILVSPHLKVRQSTARINSAL</sequence>
<dbReference type="Pfam" id="PF00356">
    <property type="entry name" value="LacI"/>
    <property type="match status" value="1"/>
</dbReference>
<dbReference type="Gene3D" id="1.10.260.40">
    <property type="entry name" value="lambda repressor-like DNA-binding domains"/>
    <property type="match status" value="1"/>
</dbReference>
<dbReference type="RefSeq" id="WP_201373526.1">
    <property type="nucleotide sequence ID" value="NZ_BNJG01000002.1"/>
</dbReference>
<dbReference type="PANTHER" id="PTHR30146:SF109">
    <property type="entry name" value="HTH-TYPE TRANSCRIPTIONAL REGULATOR GALS"/>
    <property type="match status" value="1"/>
</dbReference>
<name>A0ABQ3UWZ9_9CHLR</name>
<evidence type="ECO:0000256" key="1">
    <source>
        <dbReference type="ARBA" id="ARBA00023015"/>
    </source>
</evidence>
<dbReference type="Proteomes" id="UP000654345">
    <property type="component" value="Unassembled WGS sequence"/>
</dbReference>
<dbReference type="InterPro" id="IPR028082">
    <property type="entry name" value="Peripla_BP_I"/>
</dbReference>
<comment type="caution">
    <text evidence="5">The sequence shown here is derived from an EMBL/GenBank/DDBJ whole genome shotgun (WGS) entry which is preliminary data.</text>
</comment>
<dbReference type="CDD" id="cd06267">
    <property type="entry name" value="PBP1_LacI_sugar_binding-like"/>
    <property type="match status" value="1"/>
</dbReference>
<dbReference type="EMBL" id="BNJG01000002">
    <property type="protein sequence ID" value="GHO57092.1"/>
    <property type="molecule type" value="Genomic_DNA"/>
</dbReference>
<dbReference type="SUPFAM" id="SSF53822">
    <property type="entry name" value="Periplasmic binding protein-like I"/>
    <property type="match status" value="1"/>
</dbReference>
<feature type="domain" description="HTH lacI-type" evidence="4">
    <location>
        <begin position="2"/>
        <end position="56"/>
    </location>
</feature>
<dbReference type="InterPro" id="IPR010982">
    <property type="entry name" value="Lambda_DNA-bd_dom_sf"/>
</dbReference>
<dbReference type="SMART" id="SM00354">
    <property type="entry name" value="HTH_LACI"/>
    <property type="match status" value="1"/>
</dbReference>
<dbReference type="InterPro" id="IPR046335">
    <property type="entry name" value="LacI/GalR-like_sensor"/>
</dbReference>
<dbReference type="CDD" id="cd01392">
    <property type="entry name" value="HTH_LacI"/>
    <property type="match status" value="1"/>
</dbReference>
<keyword evidence="1" id="KW-0805">Transcription regulation</keyword>
<dbReference type="Pfam" id="PF13377">
    <property type="entry name" value="Peripla_BP_3"/>
    <property type="match status" value="1"/>
</dbReference>